<reference evidence="2 3" key="1">
    <citation type="submission" date="2021-09" db="EMBL/GenBank/DDBJ databases">
        <title>The complete genome sequence of a new microorganism.</title>
        <authorList>
            <person name="Zi Z."/>
        </authorList>
    </citation>
    <scope>NUCLEOTIDE SEQUENCE [LARGE SCALE GENOMIC DNA]</scope>
    <source>
        <strain evidence="2 3">WGZ8</strain>
    </source>
</reference>
<dbReference type="InterPro" id="IPR013425">
    <property type="entry name" value="Autotrns_rpt"/>
</dbReference>
<dbReference type="InterPro" id="IPR011050">
    <property type="entry name" value="Pectin_lyase_fold/virulence"/>
</dbReference>
<comment type="caution">
    <text evidence="2">The sequence shown here is derived from an EMBL/GenBank/DDBJ whole genome shotgun (WGS) entry which is preliminary data.</text>
</comment>
<name>A0ABS7VUC7_9HYPH</name>
<dbReference type="Proteomes" id="UP000704176">
    <property type="component" value="Unassembled WGS sequence"/>
</dbReference>
<dbReference type="Gene3D" id="2.160.20.20">
    <property type="match status" value="1"/>
</dbReference>
<gene>
    <name evidence="2" type="ORF">K9B37_23205</name>
</gene>
<dbReference type="SUPFAM" id="SSF51126">
    <property type="entry name" value="Pectin lyase-like"/>
    <property type="match status" value="1"/>
</dbReference>
<accession>A0ABS7VUC7</accession>
<organism evidence="2 3">
    <name type="scientific">Microvirga puerhi</name>
    <dbReference type="NCBI Taxonomy" id="2876078"/>
    <lineage>
        <taxon>Bacteria</taxon>
        <taxon>Pseudomonadati</taxon>
        <taxon>Pseudomonadota</taxon>
        <taxon>Alphaproteobacteria</taxon>
        <taxon>Hyphomicrobiales</taxon>
        <taxon>Methylobacteriaceae</taxon>
        <taxon>Microvirga</taxon>
    </lineage>
</organism>
<sequence length="444" mass="41632">MGGAVFVAKGGSLTVNGSGTASGGTVQGGTGANAGAAFGSGFFVQGSALTFGSGTYTITGDIADQDGSGGAAVSDGLGGTGGATSIAKTGAGTLTLNGTNTYSGGTTITNGTVVGSAKSFGSGSITNDAALVLNQATTATLTNTISGLGSLTKLGTGTLTLSGVNTYSGGTSVLTGTLEIQNAAALGTGGVTLNGGQLRSTIAGTATLPNPLSVSNVGVLTVAPGQTLNIDLASVADGATVLLGSASDTGTLVTTGAAIATAGSSIVEVNGGTVRAGSAQLPGLVGSASKLTLARNATLDLAGYGASIRDLYGAGTLTGNGGTLQILAGDFDGRLTGAVGLDKVSAEPLNLDGVSSYTGPTTVRAGYLGVNGSLASAVSVLNGAALGGSGMIGGLAVQSGGTVAPGNSIGTLSVNGNVSFAPGSVYAVEINAAGQSDRLAATGT</sequence>
<evidence type="ECO:0000313" key="3">
    <source>
        <dbReference type="Proteomes" id="UP000704176"/>
    </source>
</evidence>
<dbReference type="Pfam" id="PF12951">
    <property type="entry name" value="PATR"/>
    <property type="match status" value="3"/>
</dbReference>
<dbReference type="EMBL" id="JAIRBM010000028">
    <property type="protein sequence ID" value="MBZ6079166.1"/>
    <property type="molecule type" value="Genomic_DNA"/>
</dbReference>
<keyword evidence="1" id="KW-0732">Signal</keyword>
<feature type="non-terminal residue" evidence="2">
    <location>
        <position position="444"/>
    </location>
</feature>
<keyword evidence="3" id="KW-1185">Reference proteome</keyword>
<proteinExistence type="predicted"/>
<protein>
    <submittedName>
        <fullName evidence="2">Autotransporter-associated beta strand repeat-containing protein</fullName>
    </submittedName>
</protein>
<evidence type="ECO:0000313" key="2">
    <source>
        <dbReference type="EMBL" id="MBZ6079166.1"/>
    </source>
</evidence>
<evidence type="ECO:0000256" key="1">
    <source>
        <dbReference type="ARBA" id="ARBA00022729"/>
    </source>
</evidence>
<dbReference type="InterPro" id="IPR012332">
    <property type="entry name" value="Autotransporter_pectin_lyase_C"/>
</dbReference>
<dbReference type="NCBIfam" id="TIGR02601">
    <property type="entry name" value="autotrns_rpt"/>
    <property type="match status" value="2"/>
</dbReference>